<gene>
    <name evidence="11" type="ordered locus">Acear_2281</name>
</gene>
<name>D9QUG5_ACEAZ</name>
<dbReference type="InterPro" id="IPR005225">
    <property type="entry name" value="Small_GTP-bd"/>
</dbReference>
<dbReference type="Gene3D" id="3.40.50.300">
    <property type="entry name" value="P-loop containing nucleotide triphosphate hydrolases"/>
    <property type="match status" value="1"/>
</dbReference>
<dbReference type="InterPro" id="IPR009001">
    <property type="entry name" value="Transl_elong_EF1A/Init_IF2_C"/>
</dbReference>
<evidence type="ECO:0000256" key="2">
    <source>
        <dbReference type="ARBA" id="ARBA00015953"/>
    </source>
</evidence>
<dbReference type="InterPro" id="IPR036390">
    <property type="entry name" value="WH_DNA-bd_sf"/>
</dbReference>
<dbReference type="InterPro" id="IPR015191">
    <property type="entry name" value="SelB_WHD4"/>
</dbReference>
<keyword evidence="4" id="KW-0547">Nucleotide-binding</keyword>
<dbReference type="PRINTS" id="PR00315">
    <property type="entry name" value="ELONGATNFCT"/>
</dbReference>
<dbReference type="PROSITE" id="PS51722">
    <property type="entry name" value="G_TR_2"/>
    <property type="match status" value="1"/>
</dbReference>
<evidence type="ECO:0000313" key="11">
    <source>
        <dbReference type="EMBL" id="ADL13766.1"/>
    </source>
</evidence>
<dbReference type="InterPro" id="IPR057335">
    <property type="entry name" value="Beta-barrel_SelB"/>
</dbReference>
<evidence type="ECO:0000256" key="7">
    <source>
        <dbReference type="ARBA" id="ARBA00025526"/>
    </source>
</evidence>
<dbReference type="NCBIfam" id="TIGR00231">
    <property type="entry name" value="small_GTP"/>
    <property type="match status" value="1"/>
</dbReference>
<keyword evidence="12" id="KW-1185">Reference proteome</keyword>
<dbReference type="PANTHER" id="PTHR43721:SF22">
    <property type="entry name" value="ELONGATION FACTOR TU, MITOCHONDRIAL"/>
    <property type="match status" value="1"/>
</dbReference>
<dbReference type="eggNOG" id="COG3276">
    <property type="taxonomic scope" value="Bacteria"/>
</dbReference>
<dbReference type="GO" id="GO:0003924">
    <property type="term" value="F:GTPase activity"/>
    <property type="evidence" value="ECO:0007669"/>
    <property type="project" value="InterPro"/>
</dbReference>
<keyword evidence="9" id="KW-0175">Coiled coil</keyword>
<dbReference type="GO" id="GO:0003723">
    <property type="term" value="F:RNA binding"/>
    <property type="evidence" value="ECO:0007669"/>
    <property type="project" value="InterPro"/>
</dbReference>
<dbReference type="OrthoDB" id="9804504at2"/>
<dbReference type="InterPro" id="IPR050055">
    <property type="entry name" value="EF-Tu_GTPase"/>
</dbReference>
<sequence length="636" mass="72169">MKHLILGTAGHIDHGKTTLIQKLTGADTDRLAEEQERGISIDLGFTSFELEDEGIELGIIDVPGHEKFVKNMLAGAGGIDLALLVVAADEGFMPQTEEHLNILELLGVEEGVVALTKVDTVEEEWLELVKEDTKDNLAGTFLEEAALVPVSGVTGTGIEKLIAELTEIAKGMEPKNQDDNVYYPLDRSFSIDGFGTVVTGTLMAGKLQEGDKGIIYPQQEEVEVKNLHVHGEAVEEAVAGQRVGTNLADVDVDDISRGDILAEPHTLDSTTLMDVKLELLPDAPLSLEQNERLRIHLGAKEVFGRISILNKETIYPGEEAYVQLRLEESMVAYYNQPFVIRRYSPVVTVGGGRVLLPRCGKHKRFNSELLSKLQIQEEGSDLERIEVVIQDYKQTVKPKDLMIEIGLTVDEIKDKCVKLVEKNKIFKFTTGQQVSYLHYNVYSRLKDQVVEALKEYHRQYHLRWGRAKEEVRSQLQFELSKQEYDQFLSSLEEEGVIEIKKADIKLTEHEIKLTEQEEELKNRIEDEFRNNSFMPPTLPELQQKFEVEEELIEDLFDLLVCKGRLKRINAEIYLHYETLNEARERLKDFLADNGEITLAEYRDLLDSSRKYTLPLLNYFDQQGVTKRVGDKRILAE</sequence>
<dbReference type="Proteomes" id="UP000001661">
    <property type="component" value="Chromosome"/>
</dbReference>
<evidence type="ECO:0000259" key="10">
    <source>
        <dbReference type="PROSITE" id="PS51722"/>
    </source>
</evidence>
<keyword evidence="5" id="KW-0648">Protein biosynthesis</keyword>
<dbReference type="Pfam" id="PF00009">
    <property type="entry name" value="GTP_EFTU"/>
    <property type="match status" value="1"/>
</dbReference>
<dbReference type="InterPro" id="IPR000795">
    <property type="entry name" value="T_Tr_GTP-bd_dom"/>
</dbReference>
<evidence type="ECO:0000256" key="4">
    <source>
        <dbReference type="ARBA" id="ARBA00022741"/>
    </source>
</evidence>
<dbReference type="CDD" id="cd04171">
    <property type="entry name" value="SelB"/>
    <property type="match status" value="1"/>
</dbReference>
<dbReference type="SUPFAM" id="SSF52540">
    <property type="entry name" value="P-loop containing nucleoside triphosphate hydrolases"/>
    <property type="match status" value="1"/>
</dbReference>
<organism evidence="11 12">
    <name type="scientific">Acetohalobium arabaticum (strain ATCC 49924 / DSM 5501 / Z-7288)</name>
    <dbReference type="NCBI Taxonomy" id="574087"/>
    <lineage>
        <taxon>Bacteria</taxon>
        <taxon>Bacillati</taxon>
        <taxon>Bacillota</taxon>
        <taxon>Clostridia</taxon>
        <taxon>Halanaerobiales</taxon>
        <taxon>Halobacteroidaceae</taxon>
        <taxon>Acetohalobium</taxon>
    </lineage>
</organism>
<keyword evidence="6" id="KW-0342">GTP-binding</keyword>
<evidence type="ECO:0000256" key="6">
    <source>
        <dbReference type="ARBA" id="ARBA00023134"/>
    </source>
</evidence>
<feature type="domain" description="Tr-type G" evidence="10">
    <location>
        <begin position="1"/>
        <end position="175"/>
    </location>
</feature>
<evidence type="ECO:0000256" key="5">
    <source>
        <dbReference type="ARBA" id="ARBA00022917"/>
    </source>
</evidence>
<dbReference type="AlphaFoldDB" id="D9QUG5"/>
<dbReference type="GO" id="GO:0005737">
    <property type="term" value="C:cytoplasm"/>
    <property type="evidence" value="ECO:0007669"/>
    <property type="project" value="UniProtKB-SubCell"/>
</dbReference>
<dbReference type="Pfam" id="PF09106">
    <property type="entry name" value="WHD_2nd_SelB"/>
    <property type="match status" value="1"/>
</dbReference>
<dbReference type="GO" id="GO:0001514">
    <property type="term" value="P:selenocysteine incorporation"/>
    <property type="evidence" value="ECO:0007669"/>
    <property type="project" value="InterPro"/>
</dbReference>
<dbReference type="SUPFAM" id="SSF46785">
    <property type="entry name" value="Winged helix' DNA-binding domain"/>
    <property type="match status" value="3"/>
</dbReference>
<dbReference type="InterPro" id="IPR031157">
    <property type="entry name" value="G_TR_CS"/>
</dbReference>
<dbReference type="NCBIfam" id="TIGR00475">
    <property type="entry name" value="selB"/>
    <property type="match status" value="1"/>
</dbReference>
<dbReference type="InterPro" id="IPR015190">
    <property type="entry name" value="Elong_fac_SelB-wing-hlx_typ-2"/>
</dbReference>
<dbReference type="Pfam" id="PF09107">
    <property type="entry name" value="WHD_3rd_SelB"/>
    <property type="match status" value="1"/>
</dbReference>
<evidence type="ECO:0000256" key="9">
    <source>
        <dbReference type="SAM" id="Coils"/>
    </source>
</evidence>
<accession>D9QUG5</accession>
<evidence type="ECO:0000256" key="1">
    <source>
        <dbReference type="ARBA" id="ARBA00004496"/>
    </source>
</evidence>
<dbReference type="HOGENOM" id="CLU_023030_3_0_9"/>
<feature type="coiled-coil region" evidence="9">
    <location>
        <begin position="497"/>
        <end position="526"/>
    </location>
</feature>
<dbReference type="GO" id="GO:0005525">
    <property type="term" value="F:GTP binding"/>
    <property type="evidence" value="ECO:0007669"/>
    <property type="project" value="UniProtKB-KW"/>
</dbReference>
<dbReference type="InterPro" id="IPR027417">
    <property type="entry name" value="P-loop_NTPase"/>
</dbReference>
<proteinExistence type="predicted"/>
<dbReference type="InterPro" id="IPR009000">
    <property type="entry name" value="Transl_B-barrel_sf"/>
</dbReference>
<comment type="function">
    <text evidence="7">Translation factor necessary for the incorporation of selenocysteine into proteins. It probably replaces EF-Tu for the insertion of selenocysteine directed by the UGA codon. SelB binds GTP and GDP.</text>
</comment>
<dbReference type="GO" id="GO:0003746">
    <property type="term" value="F:translation elongation factor activity"/>
    <property type="evidence" value="ECO:0007669"/>
    <property type="project" value="UniProtKB-KW"/>
</dbReference>
<dbReference type="CDD" id="cd03696">
    <property type="entry name" value="SelB_II"/>
    <property type="match status" value="1"/>
</dbReference>
<keyword evidence="3" id="KW-0963">Cytoplasm</keyword>
<dbReference type="Gene3D" id="1.10.10.10">
    <property type="entry name" value="Winged helix-like DNA-binding domain superfamily/Winged helix DNA-binding domain"/>
    <property type="match status" value="3"/>
</dbReference>
<dbReference type="RefSeq" id="WP_013279207.1">
    <property type="nucleotide sequence ID" value="NC_014378.1"/>
</dbReference>
<dbReference type="SUPFAM" id="SSF50447">
    <property type="entry name" value="Translation proteins"/>
    <property type="match status" value="1"/>
</dbReference>
<evidence type="ECO:0000256" key="8">
    <source>
        <dbReference type="ARBA" id="ARBA00031615"/>
    </source>
</evidence>
<reference evidence="11 12" key="1">
    <citation type="journal article" date="2010" name="Stand. Genomic Sci.">
        <title>Complete genome sequence of Acetohalobium arabaticum type strain (Z-7288).</title>
        <authorList>
            <person name="Sikorski J."/>
            <person name="Lapidus A."/>
            <person name="Chertkov O."/>
            <person name="Lucas S."/>
            <person name="Copeland A."/>
            <person name="Glavina Del Rio T."/>
            <person name="Nolan M."/>
            <person name="Tice H."/>
            <person name="Cheng J.F."/>
            <person name="Han C."/>
            <person name="Brambilla E."/>
            <person name="Pitluck S."/>
            <person name="Liolios K."/>
            <person name="Ivanova N."/>
            <person name="Mavromatis K."/>
            <person name="Mikhailova N."/>
            <person name="Pati A."/>
            <person name="Bruce D."/>
            <person name="Detter C."/>
            <person name="Tapia R."/>
            <person name="Goodwin L."/>
            <person name="Chen A."/>
            <person name="Palaniappan K."/>
            <person name="Land M."/>
            <person name="Hauser L."/>
            <person name="Chang Y.J."/>
            <person name="Jeffries C.D."/>
            <person name="Rohde M."/>
            <person name="Goker M."/>
            <person name="Spring S."/>
            <person name="Woyke T."/>
            <person name="Bristow J."/>
            <person name="Eisen J.A."/>
            <person name="Markowitz V."/>
            <person name="Hugenholtz P."/>
            <person name="Kyrpides N.C."/>
            <person name="Klenk H.P."/>
        </authorList>
    </citation>
    <scope>NUCLEOTIDE SEQUENCE [LARGE SCALE GENOMIC DNA]</scope>
    <source>
        <strain evidence="12">ATCC 49924 / DSM 5501 / Z-7288</strain>
    </source>
</reference>
<keyword evidence="11" id="KW-0251">Elongation factor</keyword>
<dbReference type="Pfam" id="PF25461">
    <property type="entry name" value="Beta-barrel_SelB"/>
    <property type="match status" value="1"/>
</dbReference>
<dbReference type="EMBL" id="CP002105">
    <property type="protein sequence ID" value="ADL13766.1"/>
    <property type="molecule type" value="Genomic_DNA"/>
</dbReference>
<dbReference type="InterPro" id="IPR036388">
    <property type="entry name" value="WH-like_DNA-bd_sf"/>
</dbReference>
<protein>
    <recommendedName>
        <fullName evidence="2">Selenocysteine-specific elongation factor</fullName>
    </recommendedName>
    <alternativeName>
        <fullName evidence="8">SelB translation factor</fullName>
    </alternativeName>
</protein>
<dbReference type="STRING" id="574087.Acear_2281"/>
<dbReference type="InterPro" id="IPR004535">
    <property type="entry name" value="Transl_elong_SelB"/>
</dbReference>
<dbReference type="Pfam" id="PF03144">
    <property type="entry name" value="GTP_EFTU_D2"/>
    <property type="match status" value="1"/>
</dbReference>
<dbReference type="PROSITE" id="PS00301">
    <property type="entry name" value="G_TR_1"/>
    <property type="match status" value="1"/>
</dbReference>
<dbReference type="SUPFAM" id="SSF50465">
    <property type="entry name" value="EF-Tu/eEF-1alpha/eIF2-gamma C-terminal domain"/>
    <property type="match status" value="1"/>
</dbReference>
<dbReference type="KEGG" id="aar:Acear_2281"/>
<dbReference type="Gene3D" id="2.40.30.10">
    <property type="entry name" value="Translation factors"/>
    <property type="match status" value="1"/>
</dbReference>
<comment type="subcellular location">
    <subcellularLocation>
        <location evidence="1">Cytoplasm</location>
    </subcellularLocation>
</comment>
<evidence type="ECO:0000313" key="12">
    <source>
        <dbReference type="Proteomes" id="UP000001661"/>
    </source>
</evidence>
<dbReference type="PANTHER" id="PTHR43721">
    <property type="entry name" value="ELONGATION FACTOR TU-RELATED"/>
    <property type="match status" value="1"/>
</dbReference>
<dbReference type="CDD" id="cd15491">
    <property type="entry name" value="selB_III"/>
    <property type="match status" value="1"/>
</dbReference>
<dbReference type="InterPro" id="IPR004161">
    <property type="entry name" value="EFTu-like_2"/>
</dbReference>
<evidence type="ECO:0000256" key="3">
    <source>
        <dbReference type="ARBA" id="ARBA00022490"/>
    </source>
</evidence>